<reference evidence="1" key="1">
    <citation type="submission" date="2019-04" db="EMBL/GenBank/DDBJ databases">
        <title>Microbes associate with the intestines of laboratory mice.</title>
        <authorList>
            <person name="Navarre W."/>
            <person name="Wong E."/>
            <person name="Huang K."/>
            <person name="Tropini C."/>
            <person name="Ng K."/>
            <person name="Yu B."/>
        </authorList>
    </citation>
    <scope>NUCLEOTIDE SEQUENCE</scope>
    <source>
        <strain evidence="1">NM73_A23</strain>
    </source>
</reference>
<keyword evidence="2" id="KW-1185">Reference proteome</keyword>
<gene>
    <name evidence="1" type="ORF">E5358_00650</name>
</gene>
<comment type="caution">
    <text evidence="1">The sequence shown here is derived from an EMBL/GenBank/DDBJ whole genome shotgun (WGS) entry which is preliminary data.</text>
</comment>
<sequence length="268" mass="28588">MKRLILSMAAMIIVAAMQAKTLVACYSYTNNVERIVTALRSQTAVDVIKIEPAEKGLDYAANNYALGTQLLNAIRSNPNDASSYPATDPVKVNMNEYDMIVIATPLWWSQMAAPFQTFLFHYGPQMAGKNIGVIVSSASSGISGVVADAKRLIPGGNFVEPNLWIRSSQTSDAASMISSWLEDIHYNDLTTGISSMTTENGFGITASHGFLSASGEFGTLSLYNLSGNKVVDATECPVSTSALVPGIYIAEASNGNRSVKLKISIGGR</sequence>
<dbReference type="Proteomes" id="UP000308886">
    <property type="component" value="Unassembled WGS sequence"/>
</dbReference>
<name>A0AC61QUD5_9BACT</name>
<organism evidence="1 2">
    <name type="scientific">Palleniella muris</name>
    <dbReference type="NCBI Taxonomy" id="3038145"/>
    <lineage>
        <taxon>Bacteria</taxon>
        <taxon>Pseudomonadati</taxon>
        <taxon>Bacteroidota</taxon>
        <taxon>Bacteroidia</taxon>
        <taxon>Bacteroidales</taxon>
        <taxon>Prevotellaceae</taxon>
        <taxon>Palleniella</taxon>
    </lineage>
</organism>
<evidence type="ECO:0000313" key="1">
    <source>
        <dbReference type="EMBL" id="TGX84179.1"/>
    </source>
</evidence>
<proteinExistence type="predicted"/>
<accession>A0AC61QUD5</accession>
<protein>
    <submittedName>
        <fullName evidence="1">Uncharacterized protein</fullName>
    </submittedName>
</protein>
<evidence type="ECO:0000313" key="2">
    <source>
        <dbReference type="Proteomes" id="UP000308886"/>
    </source>
</evidence>
<dbReference type="EMBL" id="SRZC01000001">
    <property type="protein sequence ID" value="TGX84179.1"/>
    <property type="molecule type" value="Genomic_DNA"/>
</dbReference>